<accession>A0ABS9DPL8</accession>
<dbReference type="SUPFAM" id="SSF54909">
    <property type="entry name" value="Dimeric alpha+beta barrel"/>
    <property type="match status" value="1"/>
</dbReference>
<dbReference type="GO" id="GO:0004497">
    <property type="term" value="F:monooxygenase activity"/>
    <property type="evidence" value="ECO:0007669"/>
    <property type="project" value="UniProtKB-KW"/>
</dbReference>
<feature type="domain" description="ABM" evidence="1">
    <location>
        <begin position="14"/>
        <end position="106"/>
    </location>
</feature>
<keyword evidence="2" id="KW-0503">Monooxygenase</keyword>
<dbReference type="Pfam" id="PF03992">
    <property type="entry name" value="ABM"/>
    <property type="match status" value="1"/>
</dbReference>
<name>A0ABS9DPL8_9ACTN</name>
<gene>
    <name evidence="2" type="ORF">L1892_22615</name>
</gene>
<dbReference type="EMBL" id="JAKGCU010000034">
    <property type="protein sequence ID" value="MCF3941165.1"/>
    <property type="molecule type" value="Genomic_DNA"/>
</dbReference>
<reference evidence="2" key="1">
    <citation type="submission" date="2022-01" db="EMBL/GenBank/DDBJ databases">
        <title>Gordonia xiamenensis sp. nov., isolated from surface seawater in Xiamen.</title>
        <authorList>
            <person name="He Y.F."/>
        </authorList>
    </citation>
    <scope>NUCLEOTIDE SEQUENCE</scope>
    <source>
        <strain evidence="2">GW1C4-4</strain>
    </source>
</reference>
<dbReference type="Proteomes" id="UP001108089">
    <property type="component" value="Unassembled WGS sequence"/>
</dbReference>
<dbReference type="Gene3D" id="3.30.70.100">
    <property type="match status" value="1"/>
</dbReference>
<keyword evidence="2" id="KW-0560">Oxidoreductase</keyword>
<keyword evidence="3" id="KW-1185">Reference proteome</keyword>
<proteinExistence type="predicted"/>
<protein>
    <submittedName>
        <fullName evidence="2">Antibiotic biosynthesis monooxygenase</fullName>
    </submittedName>
</protein>
<comment type="caution">
    <text evidence="2">The sequence shown here is derived from an EMBL/GenBank/DDBJ whole genome shotgun (WGS) entry which is preliminary data.</text>
</comment>
<dbReference type="InterPro" id="IPR007138">
    <property type="entry name" value="ABM_dom"/>
</dbReference>
<dbReference type="PROSITE" id="PS51725">
    <property type="entry name" value="ABM"/>
    <property type="match status" value="1"/>
</dbReference>
<organism evidence="2 3">
    <name type="scientific">Gordonia tangerina</name>
    <dbReference type="NCBI Taxonomy" id="2911060"/>
    <lineage>
        <taxon>Bacteria</taxon>
        <taxon>Bacillati</taxon>
        <taxon>Actinomycetota</taxon>
        <taxon>Actinomycetes</taxon>
        <taxon>Mycobacteriales</taxon>
        <taxon>Gordoniaceae</taxon>
        <taxon>Gordonia</taxon>
    </lineage>
</organism>
<sequence length="106" mass="11521">MTTTSGEGDGSGLIIIAGHELVDAEIRDETVAAYRDLIARARDADGCIHASITADSVDPERIITLEIWRDAAALNRWRRRARGPKTAKPTVLAVARYDAVDTGRSF</sequence>
<evidence type="ECO:0000313" key="2">
    <source>
        <dbReference type="EMBL" id="MCF3941165.1"/>
    </source>
</evidence>
<dbReference type="InterPro" id="IPR011008">
    <property type="entry name" value="Dimeric_a/b-barrel"/>
</dbReference>
<evidence type="ECO:0000313" key="3">
    <source>
        <dbReference type="Proteomes" id="UP001108089"/>
    </source>
</evidence>
<evidence type="ECO:0000259" key="1">
    <source>
        <dbReference type="PROSITE" id="PS51725"/>
    </source>
</evidence>
<dbReference type="RefSeq" id="WP_235726030.1">
    <property type="nucleotide sequence ID" value="NZ_JAKGCU010000034.1"/>
</dbReference>